<proteinExistence type="predicted"/>
<evidence type="ECO:0000313" key="3">
    <source>
        <dbReference type="Proteomes" id="UP001307889"/>
    </source>
</evidence>
<reference evidence="2 3" key="1">
    <citation type="submission" date="2023-09" db="EMBL/GenBank/DDBJ databases">
        <title>Nesidiocoris tenuis whole genome shotgun sequence.</title>
        <authorList>
            <person name="Shibata T."/>
            <person name="Shimoda M."/>
            <person name="Kobayashi T."/>
            <person name="Uehara T."/>
        </authorList>
    </citation>
    <scope>NUCLEOTIDE SEQUENCE [LARGE SCALE GENOMIC DNA]</scope>
    <source>
        <strain evidence="2 3">Japan</strain>
    </source>
</reference>
<dbReference type="Proteomes" id="UP001307889">
    <property type="component" value="Chromosome 13"/>
</dbReference>
<evidence type="ECO:0000256" key="1">
    <source>
        <dbReference type="SAM" id="MobiDB-lite"/>
    </source>
</evidence>
<gene>
    <name evidence="2" type="ORF">NTJ_14723</name>
</gene>
<evidence type="ECO:0000313" key="2">
    <source>
        <dbReference type="EMBL" id="BET01905.1"/>
    </source>
</evidence>
<dbReference type="EMBL" id="AP028921">
    <property type="protein sequence ID" value="BET01905.1"/>
    <property type="molecule type" value="Genomic_DNA"/>
</dbReference>
<name>A0ABN7BC00_9HEMI</name>
<accession>A0ABN7BC00</accession>
<sequence>MKPPLRGRAGLEGGAHIRAGALGQSPPVPAAAARYSPPAERPSSRPPLAALPARRYDVTHRYGFVPGGLFTRACIGV</sequence>
<feature type="region of interest" description="Disordered" evidence="1">
    <location>
        <begin position="1"/>
        <end position="49"/>
    </location>
</feature>
<organism evidence="2 3">
    <name type="scientific">Nesidiocoris tenuis</name>
    <dbReference type="NCBI Taxonomy" id="355587"/>
    <lineage>
        <taxon>Eukaryota</taxon>
        <taxon>Metazoa</taxon>
        <taxon>Ecdysozoa</taxon>
        <taxon>Arthropoda</taxon>
        <taxon>Hexapoda</taxon>
        <taxon>Insecta</taxon>
        <taxon>Pterygota</taxon>
        <taxon>Neoptera</taxon>
        <taxon>Paraneoptera</taxon>
        <taxon>Hemiptera</taxon>
        <taxon>Heteroptera</taxon>
        <taxon>Panheteroptera</taxon>
        <taxon>Cimicomorpha</taxon>
        <taxon>Miridae</taxon>
        <taxon>Dicyphina</taxon>
        <taxon>Nesidiocoris</taxon>
    </lineage>
</organism>
<protein>
    <submittedName>
        <fullName evidence="2">Uncharacterized protein</fullName>
    </submittedName>
</protein>
<keyword evidence="3" id="KW-1185">Reference proteome</keyword>